<dbReference type="EMBL" id="BORR01000002">
    <property type="protein sequence ID" value="GIO35843.1"/>
    <property type="molecule type" value="Genomic_DNA"/>
</dbReference>
<evidence type="ECO:0000259" key="1">
    <source>
        <dbReference type="Pfam" id="PF06114"/>
    </source>
</evidence>
<proteinExistence type="predicted"/>
<dbReference type="Pfam" id="PF06114">
    <property type="entry name" value="Peptidase_M78"/>
    <property type="match status" value="1"/>
</dbReference>
<comment type="caution">
    <text evidence="2">The sequence shown here is derived from an EMBL/GenBank/DDBJ whole genome shotgun (WGS) entry which is preliminary data.</text>
</comment>
<dbReference type="RefSeq" id="WP_044479485.1">
    <property type="nucleotide sequence ID" value="NZ_BORR01000002.1"/>
</dbReference>
<accession>A0A919XQV9</accession>
<evidence type="ECO:0000313" key="3">
    <source>
        <dbReference type="Proteomes" id="UP000681162"/>
    </source>
</evidence>
<dbReference type="Proteomes" id="UP000681162">
    <property type="component" value="Unassembled WGS sequence"/>
</dbReference>
<protein>
    <recommendedName>
        <fullName evidence="1">IrrE N-terminal-like domain-containing protein</fullName>
    </recommendedName>
</protein>
<reference evidence="2 3" key="1">
    <citation type="submission" date="2021-03" db="EMBL/GenBank/DDBJ databases">
        <title>Antimicrobial resistance genes in bacteria isolated from Japanese honey, and their potential for conferring macrolide and lincosamide resistance in the American foulbrood pathogen Paenibacillus larvae.</title>
        <authorList>
            <person name="Okamoto M."/>
            <person name="Kumagai M."/>
            <person name="Kanamori H."/>
            <person name="Takamatsu D."/>
        </authorList>
    </citation>
    <scope>NUCLEOTIDE SEQUENCE [LARGE SCALE GENOMIC DNA]</scope>
    <source>
        <strain evidence="2 3">J41TS12</strain>
    </source>
</reference>
<gene>
    <name evidence="2" type="ORF">J41TS12_07040</name>
</gene>
<name>A0A919XQV9_9BACL</name>
<feature type="domain" description="IrrE N-terminal-like" evidence="1">
    <location>
        <begin position="53"/>
        <end position="148"/>
    </location>
</feature>
<dbReference type="Gene3D" id="1.10.10.2910">
    <property type="match status" value="1"/>
</dbReference>
<dbReference type="OrthoDB" id="2417909at2"/>
<evidence type="ECO:0000313" key="2">
    <source>
        <dbReference type="EMBL" id="GIO35843.1"/>
    </source>
</evidence>
<dbReference type="InterPro" id="IPR010359">
    <property type="entry name" value="IrrE_HExxH"/>
</dbReference>
<organism evidence="2 3">
    <name type="scientific">Paenibacillus antibioticophila</name>
    <dbReference type="NCBI Taxonomy" id="1274374"/>
    <lineage>
        <taxon>Bacteria</taxon>
        <taxon>Bacillati</taxon>
        <taxon>Bacillota</taxon>
        <taxon>Bacilli</taxon>
        <taxon>Bacillales</taxon>
        <taxon>Paenibacillaceae</taxon>
        <taxon>Paenibacillus</taxon>
    </lineage>
</organism>
<sequence>MLYSYYQETELEQWISAKYLEHGIVSLAEHDIEHIARAFDIELVYEDCPSFSDNEDRVIFLNKHADDLTARVVFFHELCHVLRHTGDQRSMPALFRCAQETEADQFVLYAAVPFYMFAKLNLPDQRPEAIPFLAEHFRIPYYLAEQRLDQIQRRVLHGSLVAAAREADRRRQLTAPQGWSNETRKVMEQLERQVGGLRRNS</sequence>
<dbReference type="AlphaFoldDB" id="A0A919XQV9"/>
<keyword evidence="3" id="KW-1185">Reference proteome</keyword>